<dbReference type="InterPro" id="IPR025558">
    <property type="entry name" value="DUF4283"/>
</dbReference>
<evidence type="ECO:0000313" key="3">
    <source>
        <dbReference type="Proteomes" id="UP001358586"/>
    </source>
</evidence>
<dbReference type="PANTHER" id="PTHR31286:SF99">
    <property type="entry name" value="DUF4283 DOMAIN-CONTAINING PROTEIN"/>
    <property type="match status" value="1"/>
</dbReference>
<keyword evidence="3" id="KW-1185">Reference proteome</keyword>
<name>A0ABR0QL55_GOSAR</name>
<comment type="caution">
    <text evidence="2">The sequence shown here is derived from an EMBL/GenBank/DDBJ whole genome shotgun (WGS) entry which is preliminary data.</text>
</comment>
<dbReference type="Proteomes" id="UP001358586">
    <property type="component" value="Chromosome 3"/>
</dbReference>
<reference evidence="2 3" key="1">
    <citation type="submission" date="2023-03" db="EMBL/GenBank/DDBJ databases">
        <title>WGS of Gossypium arboreum.</title>
        <authorList>
            <person name="Yu D."/>
        </authorList>
    </citation>
    <scope>NUCLEOTIDE SEQUENCE [LARGE SCALE GENOMIC DNA]</scope>
    <source>
        <tissue evidence="2">Leaf</tissue>
    </source>
</reference>
<organism evidence="2 3">
    <name type="scientific">Gossypium arboreum</name>
    <name type="common">Tree cotton</name>
    <name type="synonym">Gossypium nanking</name>
    <dbReference type="NCBI Taxonomy" id="29729"/>
    <lineage>
        <taxon>Eukaryota</taxon>
        <taxon>Viridiplantae</taxon>
        <taxon>Streptophyta</taxon>
        <taxon>Embryophyta</taxon>
        <taxon>Tracheophyta</taxon>
        <taxon>Spermatophyta</taxon>
        <taxon>Magnoliopsida</taxon>
        <taxon>eudicotyledons</taxon>
        <taxon>Gunneridae</taxon>
        <taxon>Pentapetalae</taxon>
        <taxon>rosids</taxon>
        <taxon>malvids</taxon>
        <taxon>Malvales</taxon>
        <taxon>Malvaceae</taxon>
        <taxon>Malvoideae</taxon>
        <taxon>Gossypium</taxon>
    </lineage>
</organism>
<dbReference type="EMBL" id="JARKNE010000003">
    <property type="protein sequence ID" value="KAK5839672.1"/>
    <property type="molecule type" value="Genomic_DNA"/>
</dbReference>
<evidence type="ECO:0000259" key="1">
    <source>
        <dbReference type="Pfam" id="PF14111"/>
    </source>
</evidence>
<dbReference type="PANTHER" id="PTHR31286">
    <property type="entry name" value="GLYCINE-RICH CELL WALL STRUCTURAL PROTEIN 1.8-LIKE"/>
    <property type="match status" value="1"/>
</dbReference>
<feature type="domain" description="DUF4283" evidence="1">
    <location>
        <begin position="50"/>
        <end position="128"/>
    </location>
</feature>
<sequence length="212" mass="24033">MGASIESDQPVKMDKDFELKDWDVVMEFVNGIPSLTFFDWASQVIDRKMSLTVIVKLLGRRIGFNALHNKVSTSWNLKNWFQLIDLENDFFLVRFQNKDDLNWVIFGGPWVIFGHYLFARPWESTISINNDGQLGCVDSFTWIVRGLLFKLPTQDNWTISWIGRQTGYSYGCGMKGKVCSIGNDLCVGGSTVPKECATVGRDSSVERAVAQN</sequence>
<gene>
    <name evidence="2" type="ORF">PVK06_008498</name>
</gene>
<evidence type="ECO:0000313" key="2">
    <source>
        <dbReference type="EMBL" id="KAK5839672.1"/>
    </source>
</evidence>
<proteinExistence type="predicted"/>
<dbReference type="InterPro" id="IPR040256">
    <property type="entry name" value="At4g02000-like"/>
</dbReference>
<dbReference type="Pfam" id="PF14111">
    <property type="entry name" value="DUF4283"/>
    <property type="match status" value="1"/>
</dbReference>
<accession>A0ABR0QL55</accession>
<protein>
    <recommendedName>
        <fullName evidence="1">DUF4283 domain-containing protein</fullName>
    </recommendedName>
</protein>